<feature type="compositionally biased region" description="Polar residues" evidence="1">
    <location>
        <begin position="41"/>
        <end position="50"/>
    </location>
</feature>
<evidence type="ECO:0000313" key="3">
    <source>
        <dbReference type="Proteomes" id="UP000054279"/>
    </source>
</evidence>
<accession>A0A0C9U4L8</accession>
<evidence type="ECO:0000256" key="1">
    <source>
        <dbReference type="SAM" id="MobiDB-lite"/>
    </source>
</evidence>
<dbReference type="OrthoDB" id="3265199at2759"/>
<feature type="region of interest" description="Disordered" evidence="1">
    <location>
        <begin position="194"/>
        <end position="237"/>
    </location>
</feature>
<sequence length="320" mass="36644">MATITHMGLRRRIPPSESERPSSPAVEGEESSASIEEVSIPNSQSKNASSPRWLPWQDRFLAAEVIKLRPFLENRRDTLQAWEQLADTLHKDSRRTGTMIDRTGPACRQRFKKILQAHKQNETRSLQKTGTDEEVDEHVQNMTDIVALVDAHEEEKTQKSFSVKQRKSTEKEAALELRKASMLGIVNREKLSDVSQLDGASVREKQGQRKRKRQSAGSSDDNKENIPTIAKRSRGQSAIERVLEQRQVKDTKLLQEVREWEDHHQQEIVGGIDRLSNSIAALVDLNKAQIERENERKADERARESQIFDLMKTVLQQKNN</sequence>
<feature type="non-terminal residue" evidence="2">
    <location>
        <position position="1"/>
    </location>
</feature>
<organism evidence="2 3">
    <name type="scientific">Sphaerobolus stellatus (strain SS14)</name>
    <dbReference type="NCBI Taxonomy" id="990650"/>
    <lineage>
        <taxon>Eukaryota</taxon>
        <taxon>Fungi</taxon>
        <taxon>Dikarya</taxon>
        <taxon>Basidiomycota</taxon>
        <taxon>Agaricomycotina</taxon>
        <taxon>Agaricomycetes</taxon>
        <taxon>Phallomycetidae</taxon>
        <taxon>Geastrales</taxon>
        <taxon>Sphaerobolaceae</taxon>
        <taxon>Sphaerobolus</taxon>
    </lineage>
</organism>
<dbReference type="HOGENOM" id="CLU_054814_0_0_1"/>
<dbReference type="Proteomes" id="UP000054279">
    <property type="component" value="Unassembled WGS sequence"/>
</dbReference>
<dbReference type="AlphaFoldDB" id="A0A0C9U4L8"/>
<keyword evidence="3" id="KW-1185">Reference proteome</keyword>
<name>A0A0C9U4L8_SPHS4</name>
<dbReference type="EMBL" id="KN837539">
    <property type="protein sequence ID" value="KIJ24057.1"/>
    <property type="molecule type" value="Genomic_DNA"/>
</dbReference>
<feature type="region of interest" description="Disordered" evidence="1">
    <location>
        <begin position="1"/>
        <end position="53"/>
    </location>
</feature>
<gene>
    <name evidence="2" type="ORF">M422DRAFT_275258</name>
</gene>
<evidence type="ECO:0000313" key="2">
    <source>
        <dbReference type="EMBL" id="KIJ24057.1"/>
    </source>
</evidence>
<reference evidence="2 3" key="1">
    <citation type="submission" date="2014-06" db="EMBL/GenBank/DDBJ databases">
        <title>Evolutionary Origins and Diversification of the Mycorrhizal Mutualists.</title>
        <authorList>
            <consortium name="DOE Joint Genome Institute"/>
            <consortium name="Mycorrhizal Genomics Consortium"/>
            <person name="Kohler A."/>
            <person name="Kuo A."/>
            <person name="Nagy L.G."/>
            <person name="Floudas D."/>
            <person name="Copeland A."/>
            <person name="Barry K.W."/>
            <person name="Cichocki N."/>
            <person name="Veneault-Fourrey C."/>
            <person name="LaButti K."/>
            <person name="Lindquist E.A."/>
            <person name="Lipzen A."/>
            <person name="Lundell T."/>
            <person name="Morin E."/>
            <person name="Murat C."/>
            <person name="Riley R."/>
            <person name="Ohm R."/>
            <person name="Sun H."/>
            <person name="Tunlid A."/>
            <person name="Henrissat B."/>
            <person name="Grigoriev I.V."/>
            <person name="Hibbett D.S."/>
            <person name="Martin F."/>
        </authorList>
    </citation>
    <scope>NUCLEOTIDE SEQUENCE [LARGE SCALE GENOMIC DNA]</scope>
    <source>
        <strain evidence="2 3">SS14</strain>
    </source>
</reference>
<evidence type="ECO:0008006" key="4">
    <source>
        <dbReference type="Google" id="ProtNLM"/>
    </source>
</evidence>
<feature type="compositionally biased region" description="Low complexity" evidence="1">
    <location>
        <begin position="21"/>
        <end position="40"/>
    </location>
</feature>
<proteinExistence type="predicted"/>
<protein>
    <recommendedName>
        <fullName evidence="4">Myb-like domain-containing protein</fullName>
    </recommendedName>
</protein>